<dbReference type="Proteomes" id="UP001596109">
    <property type="component" value="Unassembled WGS sequence"/>
</dbReference>
<dbReference type="InterPro" id="IPR011330">
    <property type="entry name" value="Glyco_hydro/deAcase_b/a-brl"/>
</dbReference>
<evidence type="ECO:0000313" key="2">
    <source>
        <dbReference type="EMBL" id="MFC5589136.1"/>
    </source>
</evidence>
<organism evidence="2 3">
    <name type="scientific">Sporosarcina soli</name>
    <dbReference type="NCBI Taxonomy" id="334736"/>
    <lineage>
        <taxon>Bacteria</taxon>
        <taxon>Bacillati</taxon>
        <taxon>Bacillota</taxon>
        <taxon>Bacilli</taxon>
        <taxon>Bacillales</taxon>
        <taxon>Caryophanaceae</taxon>
        <taxon>Sporosarcina</taxon>
    </lineage>
</organism>
<dbReference type="Pfam" id="PF01522">
    <property type="entry name" value="Polysacc_deac_1"/>
    <property type="match status" value="1"/>
</dbReference>
<dbReference type="PROSITE" id="PS51677">
    <property type="entry name" value="NODB"/>
    <property type="match status" value="1"/>
</dbReference>
<accession>A0ABW0TI59</accession>
<gene>
    <name evidence="2" type="ORF">ACFPRA_09575</name>
</gene>
<dbReference type="InterPro" id="IPR002509">
    <property type="entry name" value="NODB_dom"/>
</dbReference>
<keyword evidence="3" id="KW-1185">Reference proteome</keyword>
<protein>
    <submittedName>
        <fullName evidence="2">Polysaccharide deacetylase family protein</fullName>
    </submittedName>
</protein>
<proteinExistence type="predicted"/>
<dbReference type="InterPro" id="IPR050248">
    <property type="entry name" value="Polysacc_deacetylase_ArnD"/>
</dbReference>
<dbReference type="Gene3D" id="3.20.20.370">
    <property type="entry name" value="Glycoside hydrolase/deacetylase"/>
    <property type="match status" value="1"/>
</dbReference>
<name>A0ABW0TI59_9BACL</name>
<dbReference type="SUPFAM" id="SSF88713">
    <property type="entry name" value="Glycoside hydrolase/deacetylase"/>
    <property type="match status" value="1"/>
</dbReference>
<dbReference type="PANTHER" id="PTHR10587:SF125">
    <property type="entry name" value="POLYSACCHARIDE DEACETYLASE YHEN-RELATED"/>
    <property type="match status" value="1"/>
</dbReference>
<dbReference type="CDD" id="cd10944">
    <property type="entry name" value="CE4_SmPgdA_like"/>
    <property type="match status" value="1"/>
</dbReference>
<dbReference type="EMBL" id="JBHSNO010000005">
    <property type="protein sequence ID" value="MFC5589136.1"/>
    <property type="molecule type" value="Genomic_DNA"/>
</dbReference>
<feature type="domain" description="NodB homology" evidence="1">
    <location>
        <begin position="171"/>
        <end position="359"/>
    </location>
</feature>
<evidence type="ECO:0000313" key="3">
    <source>
        <dbReference type="Proteomes" id="UP001596109"/>
    </source>
</evidence>
<sequence>MKNSLLAIFIAGLISLAFGIGKSEAAIMKTSHHVGLHDRLLDIEDVRVIDNDMKVPLDEIAKVLYIPVETEAGNTIIRKRGIEIVYNEATNLILQDGKELTWSPIVDIDGTIYISVKYIAREIGFKVEYFPKQKTLRIYRDDYEHMSHSDYEKHIANLLAKKEASKPAAKATVYLTFDDGPNKYTKINNNTLKEYNVQGTFFFLGNYMKNNEEIVQTVAEAGHYIGSHSMTHDQNKVYKSTKSFIDEMSGGIDLIHEITGIDSKLIRVPYGSKPHVTPAMQQELTALGYKMWDWNVDSNDWKYTDKQVDKIIENVQNGVQKAHRSGEQNIIILMHDRSQTTKALPEIIQWLQQEGYTIKPYEPDHHITQNFLNDITL</sequence>
<reference evidence="3" key="1">
    <citation type="journal article" date="2019" name="Int. J. Syst. Evol. Microbiol.">
        <title>The Global Catalogue of Microorganisms (GCM) 10K type strain sequencing project: providing services to taxonomists for standard genome sequencing and annotation.</title>
        <authorList>
            <consortium name="The Broad Institute Genomics Platform"/>
            <consortium name="The Broad Institute Genome Sequencing Center for Infectious Disease"/>
            <person name="Wu L."/>
            <person name="Ma J."/>
        </authorList>
    </citation>
    <scope>NUCLEOTIDE SEQUENCE [LARGE SCALE GENOMIC DNA]</scope>
    <source>
        <strain evidence="3">CGMCC 4.1434</strain>
    </source>
</reference>
<dbReference type="PANTHER" id="PTHR10587">
    <property type="entry name" value="GLYCOSYL TRANSFERASE-RELATED"/>
    <property type="match status" value="1"/>
</dbReference>
<evidence type="ECO:0000259" key="1">
    <source>
        <dbReference type="PROSITE" id="PS51677"/>
    </source>
</evidence>
<dbReference type="RefSeq" id="WP_381433316.1">
    <property type="nucleotide sequence ID" value="NZ_JBHSNO010000005.1"/>
</dbReference>
<comment type="caution">
    <text evidence="2">The sequence shown here is derived from an EMBL/GenBank/DDBJ whole genome shotgun (WGS) entry which is preliminary data.</text>
</comment>